<accession>A0AC35TZX2</accession>
<name>A0AC35TZX2_9BILA</name>
<proteinExistence type="predicted"/>
<dbReference type="WBParaSite" id="RSKR_0000589800.1">
    <property type="protein sequence ID" value="RSKR_0000589800.1"/>
    <property type="gene ID" value="RSKR_0000589800"/>
</dbReference>
<sequence>MAVSLGISVLMFKMALAHMMPELEDSKKNKKRAEELLKEMGLTKIPPLNDHERAIIQNFVKPEEGESYENVIGYGDVISLLKRRVLYPMMIDFKNTNKLLHPPKGVLLYGPPGCGKTKIARTIAGESGFNFINVDMSVIMDKYFGESQKMVSAIFSLAKKLQPCVLFIDEVESFLRTRSSSDFEATASMKAVFMSQWDGFMDDNTKVVIIAATNLPNFIDPAILRRMPVKIEIGLPGPKTRLEMFEKYLPGINLNSQSGEVLAQRSKNLTCADIVEVCRFAIGEKVGEILENIDDLGTDFRDNLENIKNGNHAETISYNDLLTCLNAFVREKVTSMSPPNFNISNTHNTCESPLQDEIELD</sequence>
<organism evidence="1 2">
    <name type="scientific">Rhabditophanes sp. KR3021</name>
    <dbReference type="NCBI Taxonomy" id="114890"/>
    <lineage>
        <taxon>Eukaryota</taxon>
        <taxon>Metazoa</taxon>
        <taxon>Ecdysozoa</taxon>
        <taxon>Nematoda</taxon>
        <taxon>Chromadorea</taxon>
        <taxon>Rhabditida</taxon>
        <taxon>Tylenchina</taxon>
        <taxon>Panagrolaimomorpha</taxon>
        <taxon>Strongyloidoidea</taxon>
        <taxon>Alloionematidae</taxon>
        <taxon>Rhabditophanes</taxon>
    </lineage>
</organism>
<protein>
    <submittedName>
        <fullName evidence="2">AAA domain-containing protein</fullName>
    </submittedName>
</protein>
<evidence type="ECO:0000313" key="2">
    <source>
        <dbReference type="WBParaSite" id="RSKR_0000589800.1"/>
    </source>
</evidence>
<reference evidence="2" key="1">
    <citation type="submission" date="2016-11" db="UniProtKB">
        <authorList>
            <consortium name="WormBaseParasite"/>
        </authorList>
    </citation>
    <scope>IDENTIFICATION</scope>
    <source>
        <strain evidence="2">KR3021</strain>
    </source>
</reference>
<evidence type="ECO:0000313" key="1">
    <source>
        <dbReference type="Proteomes" id="UP000095286"/>
    </source>
</evidence>
<dbReference type="Proteomes" id="UP000095286">
    <property type="component" value="Unplaced"/>
</dbReference>